<evidence type="ECO:0000313" key="2">
    <source>
        <dbReference type="Proteomes" id="UP000323994"/>
    </source>
</evidence>
<name>A0A5M8R028_9BACT</name>
<proteinExistence type="predicted"/>
<sequence length="74" mass="8582">MIKNLYATYHFFGLMLSKTLRILTVSGSFYNGSLDKSSPQFESFPERGYATFNRNTAYRLIPVTIRNLNHKVML</sequence>
<comment type="caution">
    <text evidence="1">The sequence shown here is derived from an EMBL/GenBank/DDBJ whole genome shotgun (WGS) entry which is preliminary data.</text>
</comment>
<protein>
    <submittedName>
        <fullName evidence="1">Uncharacterized protein</fullName>
    </submittedName>
</protein>
<dbReference type="Proteomes" id="UP000323994">
    <property type="component" value="Unassembled WGS sequence"/>
</dbReference>
<dbReference type="RefSeq" id="WP_139012148.1">
    <property type="nucleotide sequence ID" value="NZ_VBSN01000035.1"/>
</dbReference>
<dbReference type="OrthoDB" id="9895447at2"/>
<dbReference type="EMBL" id="VBSN01000035">
    <property type="protein sequence ID" value="KAA6439612.1"/>
    <property type="molecule type" value="Genomic_DNA"/>
</dbReference>
<organism evidence="1 2">
    <name type="scientific">Dyadobacter flavalbus</name>
    <dbReference type="NCBI Taxonomy" id="2579942"/>
    <lineage>
        <taxon>Bacteria</taxon>
        <taxon>Pseudomonadati</taxon>
        <taxon>Bacteroidota</taxon>
        <taxon>Cytophagia</taxon>
        <taxon>Cytophagales</taxon>
        <taxon>Spirosomataceae</taxon>
        <taxon>Dyadobacter</taxon>
    </lineage>
</organism>
<accession>A0A5M8R028</accession>
<dbReference type="AlphaFoldDB" id="A0A5M8R028"/>
<keyword evidence="2" id="KW-1185">Reference proteome</keyword>
<reference evidence="1 2" key="1">
    <citation type="submission" date="2019-05" db="EMBL/GenBank/DDBJ databases">
        <authorList>
            <person name="Qu J.-H."/>
        </authorList>
    </citation>
    <scope>NUCLEOTIDE SEQUENCE [LARGE SCALE GENOMIC DNA]</scope>
    <source>
        <strain evidence="1 2">NS28</strain>
    </source>
</reference>
<evidence type="ECO:0000313" key="1">
    <source>
        <dbReference type="EMBL" id="KAA6439612.1"/>
    </source>
</evidence>
<gene>
    <name evidence="1" type="ORF">FEM33_11370</name>
</gene>